<dbReference type="VEuPathDB" id="FungiDB:PSHT_11915"/>
<organism evidence="7 8">
    <name type="scientific">Puccinia striiformis</name>
    <dbReference type="NCBI Taxonomy" id="27350"/>
    <lineage>
        <taxon>Eukaryota</taxon>
        <taxon>Fungi</taxon>
        <taxon>Dikarya</taxon>
        <taxon>Basidiomycota</taxon>
        <taxon>Pucciniomycotina</taxon>
        <taxon>Pucciniomycetes</taxon>
        <taxon>Pucciniales</taxon>
        <taxon>Pucciniaceae</taxon>
        <taxon>Puccinia</taxon>
    </lineage>
</organism>
<keyword evidence="2" id="KW-0479">Metal-binding</keyword>
<gene>
    <name evidence="7" type="ORF">PSTT_08512</name>
</gene>
<evidence type="ECO:0000256" key="3">
    <source>
        <dbReference type="ARBA" id="ARBA00022771"/>
    </source>
</evidence>
<protein>
    <recommendedName>
        <fullName evidence="6">HAT C-terminal dimerisation domain-containing protein</fullName>
    </recommendedName>
</protein>
<keyword evidence="5" id="KW-0539">Nucleus</keyword>
<dbReference type="VEuPathDB" id="FungiDB:PSTT_08512"/>
<evidence type="ECO:0000313" key="8">
    <source>
        <dbReference type="Proteomes" id="UP000239156"/>
    </source>
</evidence>
<evidence type="ECO:0000256" key="5">
    <source>
        <dbReference type="ARBA" id="ARBA00023242"/>
    </source>
</evidence>
<dbReference type="InterPro" id="IPR052035">
    <property type="entry name" value="ZnF_BED_domain_contain"/>
</dbReference>
<dbReference type="Pfam" id="PF05699">
    <property type="entry name" value="Dimer_Tnp_hAT"/>
    <property type="match status" value="1"/>
</dbReference>
<dbReference type="InterPro" id="IPR012337">
    <property type="entry name" value="RNaseH-like_sf"/>
</dbReference>
<dbReference type="EMBL" id="PKSL01000078">
    <property type="protein sequence ID" value="POW07107.1"/>
    <property type="molecule type" value="Genomic_DNA"/>
</dbReference>
<dbReference type="GO" id="GO:0008270">
    <property type="term" value="F:zinc ion binding"/>
    <property type="evidence" value="ECO:0007669"/>
    <property type="project" value="UniProtKB-KW"/>
</dbReference>
<dbReference type="GO" id="GO:0005634">
    <property type="term" value="C:nucleus"/>
    <property type="evidence" value="ECO:0007669"/>
    <property type="project" value="UniProtKB-SubCell"/>
</dbReference>
<accession>A0A2S4VC60</accession>
<dbReference type="SUPFAM" id="SSF53098">
    <property type="entry name" value="Ribonuclease H-like"/>
    <property type="match status" value="1"/>
</dbReference>
<keyword evidence="8" id="KW-1185">Reference proteome</keyword>
<evidence type="ECO:0000313" key="7">
    <source>
        <dbReference type="EMBL" id="POW07107.1"/>
    </source>
</evidence>
<dbReference type="Proteomes" id="UP000239156">
    <property type="component" value="Unassembled WGS sequence"/>
</dbReference>
<evidence type="ECO:0000256" key="1">
    <source>
        <dbReference type="ARBA" id="ARBA00004123"/>
    </source>
</evidence>
<evidence type="ECO:0000259" key="6">
    <source>
        <dbReference type="Pfam" id="PF05699"/>
    </source>
</evidence>
<dbReference type="PANTHER" id="PTHR46481">
    <property type="entry name" value="ZINC FINGER BED DOMAIN-CONTAINING PROTEIN 4"/>
    <property type="match status" value="1"/>
</dbReference>
<feature type="domain" description="HAT C-terminal dimerisation" evidence="6">
    <location>
        <begin position="354"/>
        <end position="418"/>
    </location>
</feature>
<dbReference type="GO" id="GO:0046983">
    <property type="term" value="F:protein dimerization activity"/>
    <property type="evidence" value="ECO:0007669"/>
    <property type="project" value="InterPro"/>
</dbReference>
<evidence type="ECO:0000256" key="4">
    <source>
        <dbReference type="ARBA" id="ARBA00022833"/>
    </source>
</evidence>
<keyword evidence="4" id="KW-0862">Zinc</keyword>
<dbReference type="AlphaFoldDB" id="A0A2S4VC60"/>
<dbReference type="PANTHER" id="PTHR46481:SF10">
    <property type="entry name" value="ZINC FINGER BED DOMAIN-CONTAINING PROTEIN 39"/>
    <property type="match status" value="1"/>
</dbReference>
<dbReference type="InterPro" id="IPR008906">
    <property type="entry name" value="HATC_C_dom"/>
</dbReference>
<sequence length="440" mass="49157">MQVADSQMSIVCDKLLADTYCGVGSDLTRYSVTSTGYSVTLARYSTRNIPQCLKWEGSDVGDDSESDNNNIIYNKHVKSTKLLVLTTKLDVVIEQITCSAAQRSIFTRISQELRLNVAPLIAGYGIRWNIKFQSYKKAVAARDVIDQIIKEDQGSNGDGDFGDAHVSTRDWNEIENLNKELEVFVELTHYMEGNSATGAHVIPKYLELKESISEKLAWAQEKDSLYLMYHAILKRVDRYLNKAMGCSTLILATLMHPCYRMTIFELAFGTESSEVTTCLSLLKREFHLVKDAQSSAEKVANPDITVVDKPCAPEPTSLMAWLASRMKQKPTPQENEIDAYLNVNIAFKKGAIDHKTTPLKWWKVNQATYPTVAVMARAYLGAPGSSCSVERLFSTASDVCSSQRGRLLPSKMSHCVSSLMWLREEDSIHIPVVIATFGYS</sequence>
<keyword evidence="3" id="KW-0863">Zinc-finger</keyword>
<name>A0A2S4VC60_9BASI</name>
<comment type="subcellular location">
    <subcellularLocation>
        <location evidence="1">Nucleus</location>
    </subcellularLocation>
</comment>
<reference evidence="7" key="1">
    <citation type="submission" date="2017-12" db="EMBL/GenBank/DDBJ databases">
        <title>Gene loss provides genomic basis for host adaptation in cereal stripe rust fungi.</title>
        <authorList>
            <person name="Xia C."/>
        </authorList>
    </citation>
    <scope>NUCLEOTIDE SEQUENCE [LARGE SCALE GENOMIC DNA]</scope>
    <source>
        <strain evidence="7">93-210</strain>
    </source>
</reference>
<proteinExistence type="predicted"/>
<evidence type="ECO:0000256" key="2">
    <source>
        <dbReference type="ARBA" id="ARBA00022723"/>
    </source>
</evidence>
<comment type="caution">
    <text evidence="7">The sequence shown here is derived from an EMBL/GenBank/DDBJ whole genome shotgun (WGS) entry which is preliminary data.</text>
</comment>